<accession>A0ABR5F6I3</accession>
<feature type="compositionally biased region" description="Low complexity" evidence="1">
    <location>
        <begin position="82"/>
        <end position="95"/>
    </location>
</feature>
<evidence type="ECO:0008006" key="4">
    <source>
        <dbReference type="Google" id="ProtNLM"/>
    </source>
</evidence>
<dbReference type="EMBL" id="JWIO01000006">
    <property type="protein sequence ID" value="KLL12262.1"/>
    <property type="molecule type" value="Genomic_DNA"/>
</dbReference>
<protein>
    <recommendedName>
        <fullName evidence="4">Fido domain-containing protein</fullName>
    </recommendedName>
</protein>
<feature type="compositionally biased region" description="Low complexity" evidence="1">
    <location>
        <begin position="197"/>
        <end position="211"/>
    </location>
</feature>
<feature type="region of interest" description="Disordered" evidence="1">
    <location>
        <begin position="82"/>
        <end position="118"/>
    </location>
</feature>
<keyword evidence="3" id="KW-1185">Reference proteome</keyword>
<proteinExistence type="predicted"/>
<reference evidence="2 3" key="1">
    <citation type="submission" date="2014-12" db="EMBL/GenBank/DDBJ databases">
        <title>Frankia sp. BMG5.1 draft genome.</title>
        <authorList>
            <person name="Gtari M."/>
            <person name="Ghodhbane-Gtari F."/>
            <person name="Nouioui I."/>
            <person name="Ktari A."/>
            <person name="Hezbri K."/>
            <person name="Mimouni W."/>
            <person name="Sbissi I."/>
            <person name="Ayari A."/>
            <person name="Yamanaka T."/>
            <person name="Normand P."/>
            <person name="Tisa L.S."/>
            <person name="Boudabous A."/>
        </authorList>
    </citation>
    <scope>NUCLEOTIDE SEQUENCE [LARGE SCALE GENOMIC DNA]</scope>
    <source>
        <strain evidence="2 3">BMG5.1</strain>
    </source>
</reference>
<evidence type="ECO:0000313" key="2">
    <source>
        <dbReference type="EMBL" id="KLL12262.1"/>
    </source>
</evidence>
<dbReference type="Proteomes" id="UP000035425">
    <property type="component" value="Unassembled WGS sequence"/>
</dbReference>
<name>A0ABR5F6I3_9ACTN</name>
<sequence length="393" mass="39264">MTAAVGSDPFALLTALPGVHDAVTAARSSVDALLRHRVMRRGSAAVTTEVSLRAARASAALEGHDVGLEALRAHLNRALPAASGSASAEGSAAADDGNEATGGQPGDEPSRGMAGTTGTFDIDATLGAIRLYAELGTLRGAWERAPRQALARMHVLVARGLVADIDLGRPRGRERPVSSADLSPAGASPTDVDRAGRPAASGSAGQVISGGSPAAAPVVGTGVATAVDPADPLGLGPVPSPAETAARLGGLTELLLARTSAPAIIVAAIVEGELLTIRPFGTFDGIIARAAGRLVLISRGLDPKAVTATEVGHVESGRIITSATATSDVTTADTTTSNMTSGNAPTGAYAEAARAYAGAGAEGVGQWIIYYARALELGARESLAICEAVARAN</sequence>
<evidence type="ECO:0000313" key="3">
    <source>
        <dbReference type="Proteomes" id="UP000035425"/>
    </source>
</evidence>
<gene>
    <name evidence="2" type="ORF">FrCorBMG51_06050</name>
</gene>
<evidence type="ECO:0000256" key="1">
    <source>
        <dbReference type="SAM" id="MobiDB-lite"/>
    </source>
</evidence>
<organism evidence="2 3">
    <name type="scientific">Protofrankia coriariae</name>
    <dbReference type="NCBI Taxonomy" id="1562887"/>
    <lineage>
        <taxon>Bacteria</taxon>
        <taxon>Bacillati</taxon>
        <taxon>Actinomycetota</taxon>
        <taxon>Actinomycetes</taxon>
        <taxon>Frankiales</taxon>
        <taxon>Frankiaceae</taxon>
        <taxon>Protofrankia</taxon>
    </lineage>
</organism>
<dbReference type="RefSeq" id="WP_047222096.1">
    <property type="nucleotide sequence ID" value="NZ_JWIO01000006.1"/>
</dbReference>
<comment type="caution">
    <text evidence="2">The sequence shown here is derived from an EMBL/GenBank/DDBJ whole genome shotgun (WGS) entry which is preliminary data.</text>
</comment>
<feature type="region of interest" description="Disordered" evidence="1">
    <location>
        <begin position="169"/>
        <end position="211"/>
    </location>
</feature>